<reference evidence="2 3" key="1">
    <citation type="submission" date="2020-07" db="EMBL/GenBank/DDBJ databases">
        <title>Sequencing the genomes of 1000 actinobacteria strains.</title>
        <authorList>
            <person name="Klenk H.-P."/>
        </authorList>
    </citation>
    <scope>NUCLEOTIDE SEQUENCE [LARGE SCALE GENOMIC DNA]</scope>
    <source>
        <strain evidence="2 3">DSM 7487</strain>
    </source>
</reference>
<organism evidence="2 3">
    <name type="scientific">Kineococcus aurantiacus</name>
    <dbReference type="NCBI Taxonomy" id="37633"/>
    <lineage>
        <taxon>Bacteria</taxon>
        <taxon>Bacillati</taxon>
        <taxon>Actinomycetota</taxon>
        <taxon>Actinomycetes</taxon>
        <taxon>Kineosporiales</taxon>
        <taxon>Kineosporiaceae</taxon>
        <taxon>Kineococcus</taxon>
    </lineage>
</organism>
<dbReference type="AlphaFoldDB" id="A0A7Y9ASI0"/>
<evidence type="ECO:0000313" key="2">
    <source>
        <dbReference type="EMBL" id="NYD21183.1"/>
    </source>
</evidence>
<gene>
    <name evidence="2" type="ORF">BJ968_000723</name>
</gene>
<feature type="compositionally biased region" description="Basic and acidic residues" evidence="1">
    <location>
        <begin position="10"/>
        <end position="24"/>
    </location>
</feature>
<dbReference type="EMBL" id="JACCBB010000001">
    <property type="protein sequence ID" value="NYD21183.1"/>
    <property type="molecule type" value="Genomic_DNA"/>
</dbReference>
<evidence type="ECO:0000256" key="1">
    <source>
        <dbReference type="SAM" id="MobiDB-lite"/>
    </source>
</evidence>
<sequence length="54" mass="5762">MAAALAPNDRLADHGAPRPADAPRRANASVAVLPTRPRTPRGRMLNVLRARASH</sequence>
<protein>
    <submittedName>
        <fullName evidence="2">Uncharacterized protein</fullName>
    </submittedName>
</protein>
<feature type="region of interest" description="Disordered" evidence="1">
    <location>
        <begin position="1"/>
        <end position="54"/>
    </location>
</feature>
<evidence type="ECO:0000313" key="3">
    <source>
        <dbReference type="Proteomes" id="UP000521922"/>
    </source>
</evidence>
<accession>A0A7Y9ASI0</accession>
<comment type="caution">
    <text evidence="2">The sequence shown here is derived from an EMBL/GenBank/DDBJ whole genome shotgun (WGS) entry which is preliminary data.</text>
</comment>
<dbReference type="RefSeq" id="WP_179749299.1">
    <property type="nucleotide sequence ID" value="NZ_BAAAGN010000006.1"/>
</dbReference>
<proteinExistence type="predicted"/>
<dbReference type="Proteomes" id="UP000521922">
    <property type="component" value="Unassembled WGS sequence"/>
</dbReference>
<keyword evidence="3" id="KW-1185">Reference proteome</keyword>
<name>A0A7Y9ASI0_9ACTN</name>